<keyword evidence="3" id="KW-1185">Reference proteome</keyword>
<name>A0A7I8C2S0_9BURK</name>
<protein>
    <submittedName>
        <fullName evidence="2">Uncharacterized protein</fullName>
    </submittedName>
</protein>
<keyword evidence="2" id="KW-0614">Plasmid</keyword>
<evidence type="ECO:0000313" key="3">
    <source>
        <dbReference type="Proteomes" id="UP000510888"/>
    </source>
</evidence>
<proteinExistence type="predicted"/>
<organism evidence="2 3">
    <name type="scientific">Paraburkholderia largidicola</name>
    <dbReference type="NCBI Taxonomy" id="3014751"/>
    <lineage>
        <taxon>Bacteria</taxon>
        <taxon>Pseudomonadati</taxon>
        <taxon>Pseudomonadota</taxon>
        <taxon>Betaproteobacteria</taxon>
        <taxon>Burkholderiales</taxon>
        <taxon>Burkholderiaceae</taxon>
        <taxon>Paraburkholderia</taxon>
    </lineage>
</organism>
<reference evidence="2 3" key="1">
    <citation type="journal article" date="2020" name="Genes (Basel)">
        <title>Genomic Comparison of Insect Gut Symbionts from Divergent Burkholderia Subclades.</title>
        <authorList>
            <person name="Takeshita K."/>
            <person name="Kikuchi Y."/>
        </authorList>
    </citation>
    <scope>NUCLEOTIDE SEQUENCE [LARGE SCALE GENOMIC DNA]</scope>
    <source>
        <strain evidence="2 3">PGU16</strain>
        <plasmid evidence="2 3">PPGU16_p2</plasmid>
    </source>
</reference>
<geneLocation type="plasmid" evidence="2 3">
    <name>PPGU16_p2</name>
</geneLocation>
<dbReference type="AlphaFoldDB" id="A0A7I8C2S0"/>
<evidence type="ECO:0000256" key="1">
    <source>
        <dbReference type="SAM" id="MobiDB-lite"/>
    </source>
</evidence>
<dbReference type="EMBL" id="AP023177">
    <property type="protein sequence ID" value="BCF95334.1"/>
    <property type="molecule type" value="Genomic_DNA"/>
</dbReference>
<evidence type="ECO:0000313" key="2">
    <source>
        <dbReference type="EMBL" id="BCF95334.1"/>
    </source>
</evidence>
<dbReference type="Proteomes" id="UP000510888">
    <property type="component" value="Plasmid PPGU16_p2"/>
</dbReference>
<dbReference type="KEGG" id="plad:PPGU16_84010"/>
<accession>A0A7I8C2S0</accession>
<sequence length="102" mass="10911">MPKYADLISVDEAGYRPVLDRDTKYPPTSQAVDVKVAAQDRNHLESDAVGGVKQISTASSGPAMSRQACVGPVYRTLDTHFGTTTERPFTSNSKIASSCCTS</sequence>
<feature type="region of interest" description="Disordered" evidence="1">
    <location>
        <begin position="83"/>
        <end position="102"/>
    </location>
</feature>
<gene>
    <name evidence="2" type="ORF">PPGU16_84010</name>
</gene>